<sequence>MSRRSSLLLATVLLACSSLAAARTTVVSNTQENCPGANAEAEAGSIGMEAAGLDVQPAEKPAPARQKASAKPGHGLGRSAKSRWRALLPGTMR</sequence>
<gene>
    <name evidence="3" type="ORF">C7S18_21830</name>
</gene>
<reference evidence="3 4" key="2">
    <citation type="submission" date="2018-03" db="EMBL/GenBank/DDBJ databases">
        <authorList>
            <person name="Keele B.F."/>
        </authorList>
    </citation>
    <scope>NUCLEOTIDE SEQUENCE [LARGE SCALE GENOMIC DNA]</scope>
    <source>
        <strain evidence="3 4">D13</strain>
    </source>
</reference>
<feature type="region of interest" description="Disordered" evidence="1">
    <location>
        <begin position="48"/>
        <end position="93"/>
    </location>
</feature>
<organism evidence="3 4">
    <name type="scientific">Ahniella affigens</name>
    <dbReference type="NCBI Taxonomy" id="2021234"/>
    <lineage>
        <taxon>Bacteria</taxon>
        <taxon>Pseudomonadati</taxon>
        <taxon>Pseudomonadota</taxon>
        <taxon>Gammaproteobacteria</taxon>
        <taxon>Lysobacterales</taxon>
        <taxon>Rhodanobacteraceae</taxon>
        <taxon>Ahniella</taxon>
    </lineage>
</organism>
<feature type="signal peptide" evidence="2">
    <location>
        <begin position="1"/>
        <end position="20"/>
    </location>
</feature>
<name>A0A2P1PXU2_9GAMM</name>
<evidence type="ECO:0000256" key="2">
    <source>
        <dbReference type="SAM" id="SignalP"/>
    </source>
</evidence>
<keyword evidence="2" id="KW-0732">Signal</keyword>
<evidence type="ECO:0000313" key="3">
    <source>
        <dbReference type="EMBL" id="AVP99652.1"/>
    </source>
</evidence>
<dbReference type="KEGG" id="xba:C7S18_21830"/>
<protein>
    <submittedName>
        <fullName evidence="3">Uncharacterized protein</fullName>
    </submittedName>
</protein>
<evidence type="ECO:0000313" key="4">
    <source>
        <dbReference type="Proteomes" id="UP000241074"/>
    </source>
</evidence>
<evidence type="ECO:0000256" key="1">
    <source>
        <dbReference type="SAM" id="MobiDB-lite"/>
    </source>
</evidence>
<dbReference type="RefSeq" id="WP_106893569.1">
    <property type="nucleotide sequence ID" value="NZ_CP027860.1"/>
</dbReference>
<keyword evidence="4" id="KW-1185">Reference proteome</keyword>
<feature type="chain" id="PRO_5015185395" evidence="2">
    <location>
        <begin position="21"/>
        <end position="93"/>
    </location>
</feature>
<reference evidence="3 4" key="1">
    <citation type="submission" date="2018-03" db="EMBL/GenBank/DDBJ databases">
        <title>Ahniella affigens gen. nov., sp. nov., a gammaproteobacterium isolated from sandy soil near a stream.</title>
        <authorList>
            <person name="Ko Y."/>
            <person name="Kim J.-H."/>
        </authorList>
    </citation>
    <scope>NUCLEOTIDE SEQUENCE [LARGE SCALE GENOMIC DNA]</scope>
    <source>
        <strain evidence="3 4">D13</strain>
    </source>
</reference>
<dbReference type="EMBL" id="CP027860">
    <property type="protein sequence ID" value="AVP99652.1"/>
    <property type="molecule type" value="Genomic_DNA"/>
</dbReference>
<dbReference type="AlphaFoldDB" id="A0A2P1PXU2"/>
<proteinExistence type="predicted"/>
<dbReference type="Proteomes" id="UP000241074">
    <property type="component" value="Chromosome"/>
</dbReference>
<dbReference type="PROSITE" id="PS51257">
    <property type="entry name" value="PROKAR_LIPOPROTEIN"/>
    <property type="match status" value="1"/>
</dbReference>
<accession>A0A2P1PXU2</accession>